<dbReference type="Gene3D" id="3.40.50.720">
    <property type="entry name" value="NAD(P)-binding Rossmann-like Domain"/>
    <property type="match status" value="1"/>
</dbReference>
<dbReference type="SUPFAM" id="SSF51735">
    <property type="entry name" value="NAD(P)-binding Rossmann-fold domains"/>
    <property type="match status" value="1"/>
</dbReference>
<keyword evidence="4" id="KW-0472">Membrane</keyword>
<name>A0ABM4D9E4_HYDVU</name>
<keyword evidence="2" id="KW-0560">Oxidoreductase</keyword>
<dbReference type="GeneID" id="101235992"/>
<organism evidence="5 6">
    <name type="scientific">Hydra vulgaris</name>
    <name type="common">Hydra</name>
    <name type="synonym">Hydra attenuata</name>
    <dbReference type="NCBI Taxonomy" id="6087"/>
    <lineage>
        <taxon>Eukaryota</taxon>
        <taxon>Metazoa</taxon>
        <taxon>Cnidaria</taxon>
        <taxon>Hydrozoa</taxon>
        <taxon>Hydroidolina</taxon>
        <taxon>Anthoathecata</taxon>
        <taxon>Aplanulata</taxon>
        <taxon>Hydridae</taxon>
        <taxon>Hydra</taxon>
    </lineage>
</organism>
<dbReference type="PANTHER" id="PTHR24322:SF736">
    <property type="entry name" value="RETINOL DEHYDROGENASE 10"/>
    <property type="match status" value="1"/>
</dbReference>
<keyword evidence="4" id="KW-1133">Transmembrane helix</keyword>
<dbReference type="Pfam" id="PF00106">
    <property type="entry name" value="adh_short"/>
    <property type="match status" value="1"/>
</dbReference>
<gene>
    <name evidence="6" type="primary">LOC101235992</name>
</gene>
<dbReference type="RefSeq" id="XP_065670962.1">
    <property type="nucleotide sequence ID" value="XM_065814890.1"/>
</dbReference>
<evidence type="ECO:0000256" key="3">
    <source>
        <dbReference type="RuleBase" id="RU000363"/>
    </source>
</evidence>
<dbReference type="PANTHER" id="PTHR24322">
    <property type="entry name" value="PKSB"/>
    <property type="match status" value="1"/>
</dbReference>
<dbReference type="Proteomes" id="UP001652625">
    <property type="component" value="Chromosome 13"/>
</dbReference>
<protein>
    <submittedName>
        <fullName evidence="6">Epidermal retinol dehydrogenase 2 isoform X3</fullName>
    </submittedName>
</protein>
<evidence type="ECO:0000256" key="2">
    <source>
        <dbReference type="ARBA" id="ARBA00023002"/>
    </source>
</evidence>
<dbReference type="InterPro" id="IPR002347">
    <property type="entry name" value="SDR_fam"/>
</dbReference>
<reference evidence="6" key="1">
    <citation type="submission" date="2025-08" db="UniProtKB">
        <authorList>
            <consortium name="RefSeq"/>
        </authorList>
    </citation>
    <scope>IDENTIFICATION</scope>
</reference>
<evidence type="ECO:0000256" key="1">
    <source>
        <dbReference type="ARBA" id="ARBA00006484"/>
    </source>
</evidence>
<dbReference type="PRINTS" id="PR00080">
    <property type="entry name" value="SDRFAMILY"/>
</dbReference>
<evidence type="ECO:0000256" key="4">
    <source>
        <dbReference type="SAM" id="Phobius"/>
    </source>
</evidence>
<feature type="transmembrane region" description="Helical" evidence="4">
    <location>
        <begin position="6"/>
        <end position="29"/>
    </location>
</feature>
<dbReference type="InterPro" id="IPR036291">
    <property type="entry name" value="NAD(P)-bd_dom_sf"/>
</dbReference>
<feature type="transmembrane region" description="Helical" evidence="4">
    <location>
        <begin position="41"/>
        <end position="63"/>
    </location>
</feature>
<dbReference type="PRINTS" id="PR00081">
    <property type="entry name" value="GDHRDH"/>
</dbReference>
<accession>A0ABM4D9E4</accession>
<sequence length="338" mass="38458">MTLLDAFNLLFVFCCCIFLSYIFFYLNAYSVKWLACTAKDFLCAIFMTIVYILKAWFNFFYAYHKDLKNEVVLLTGASGGIGKLLAKKLVQKGCILILIDIDNFGLEEVSRTLNETFQQQVAYPFKCDISNYEEICLIKKKIVETVGNPTIIINNAGVVAGKYFLDLKPKEVQKTFEVNILAHFWVLQLFLPHMLEMNHGHIVSVASILGLDSFAGVSEYGASKAAAVNFMKSLRQELRLINKNGIHCTTVLPFHTSTDMFKGFGSRFKNFFLLKVLDPDYVAERIIDAVERNQTTLYIPKILYVIITLLSILPDNSYDVIADFFKVNHSMLTFLGKK</sequence>
<evidence type="ECO:0000313" key="5">
    <source>
        <dbReference type="Proteomes" id="UP001652625"/>
    </source>
</evidence>
<keyword evidence="4" id="KW-0812">Transmembrane</keyword>
<dbReference type="CDD" id="cd05339">
    <property type="entry name" value="17beta-HSDXI-like_SDR_c"/>
    <property type="match status" value="1"/>
</dbReference>
<evidence type="ECO:0000313" key="6">
    <source>
        <dbReference type="RefSeq" id="XP_065670962.1"/>
    </source>
</evidence>
<dbReference type="InterPro" id="IPR020904">
    <property type="entry name" value="Sc_DH/Rdtase_CS"/>
</dbReference>
<comment type="similarity">
    <text evidence="1 3">Belongs to the short-chain dehydrogenases/reductases (SDR) family.</text>
</comment>
<proteinExistence type="inferred from homology"/>
<dbReference type="PROSITE" id="PS00061">
    <property type="entry name" value="ADH_SHORT"/>
    <property type="match status" value="1"/>
</dbReference>
<keyword evidence="5" id="KW-1185">Reference proteome</keyword>